<dbReference type="RefSeq" id="WP_180137453.1">
    <property type="nucleotide sequence ID" value="NZ_CAADHO010000001.1"/>
</dbReference>
<dbReference type="Proteomes" id="UP000507962">
    <property type="component" value="Unassembled WGS sequence"/>
</dbReference>
<proteinExistence type="predicted"/>
<sequence>MKGSLTILCCFIAGVLAGLFAELPAWVTESDLTLWVLYALIFFVGIGIGGDATTFSVLKKSNVRIFLIPAAIIVGSLAGAAGASVFLSDVSVKDAMAIGSGLGYYSLSSIYITEMRGETLGTIALLSNILREIFTLLAAPLLVAWFGRTAPIASAGATAMDTTLPIITLNSGKDFAILALFSGVVLTIAVPILVTFILT</sequence>
<keyword evidence="1" id="KW-1133">Transmembrane helix</keyword>
<protein>
    <submittedName>
        <fullName evidence="2">Lysine exporter lyso</fullName>
    </submittedName>
</protein>
<keyword evidence="3" id="KW-1185">Reference proteome</keyword>
<accession>A0A4U8YNQ2</accession>
<feature type="transmembrane region" description="Helical" evidence="1">
    <location>
        <begin position="133"/>
        <end position="155"/>
    </location>
</feature>
<organism evidence="2 3">
    <name type="scientific">Desulfoluna butyratoxydans</name>
    <dbReference type="NCBI Taxonomy" id="231438"/>
    <lineage>
        <taxon>Bacteria</taxon>
        <taxon>Pseudomonadati</taxon>
        <taxon>Thermodesulfobacteriota</taxon>
        <taxon>Desulfobacteria</taxon>
        <taxon>Desulfobacterales</taxon>
        <taxon>Desulfolunaceae</taxon>
        <taxon>Desulfoluna</taxon>
    </lineage>
</organism>
<keyword evidence="1" id="KW-0812">Transmembrane</keyword>
<dbReference type="PANTHER" id="PTHR35804:SF1">
    <property type="entry name" value="LYSINE EXPORTER LYSO"/>
    <property type="match status" value="1"/>
</dbReference>
<feature type="transmembrane region" description="Helical" evidence="1">
    <location>
        <begin position="65"/>
        <end position="88"/>
    </location>
</feature>
<evidence type="ECO:0000313" key="2">
    <source>
        <dbReference type="EMBL" id="VFQ43282.1"/>
    </source>
</evidence>
<dbReference type="PANTHER" id="PTHR35804">
    <property type="entry name" value="LYSINE EXPORTER LYSO"/>
    <property type="match status" value="1"/>
</dbReference>
<evidence type="ECO:0000256" key="1">
    <source>
        <dbReference type="SAM" id="Phobius"/>
    </source>
</evidence>
<evidence type="ECO:0000313" key="3">
    <source>
        <dbReference type="Proteomes" id="UP000507962"/>
    </source>
</evidence>
<keyword evidence="1" id="KW-0472">Membrane</keyword>
<feature type="transmembrane region" description="Helical" evidence="1">
    <location>
        <begin position="94"/>
        <end position="112"/>
    </location>
</feature>
<dbReference type="GO" id="GO:0015661">
    <property type="term" value="F:L-lysine efflux transmembrane transporter activity"/>
    <property type="evidence" value="ECO:0007669"/>
    <property type="project" value="InterPro"/>
</dbReference>
<dbReference type="AlphaFoldDB" id="A0A4U8YNQ2"/>
<feature type="transmembrane region" description="Helical" evidence="1">
    <location>
        <begin position="175"/>
        <end position="198"/>
    </location>
</feature>
<gene>
    <name evidence="2" type="ORF">MSL71_9100</name>
</gene>
<name>A0A4U8YNQ2_9BACT</name>
<dbReference type="EMBL" id="CAADHO010000001">
    <property type="protein sequence ID" value="VFQ43282.1"/>
    <property type="molecule type" value="Genomic_DNA"/>
</dbReference>
<dbReference type="InterPro" id="IPR005642">
    <property type="entry name" value="LysO"/>
</dbReference>
<dbReference type="GO" id="GO:0005886">
    <property type="term" value="C:plasma membrane"/>
    <property type="evidence" value="ECO:0007669"/>
    <property type="project" value="TreeGrafter"/>
</dbReference>
<reference evidence="2 3" key="1">
    <citation type="submission" date="2019-03" db="EMBL/GenBank/DDBJ databases">
        <authorList>
            <person name="Nijsse B."/>
        </authorList>
    </citation>
    <scope>NUCLEOTIDE SEQUENCE [LARGE SCALE GENOMIC DNA]</scope>
    <source>
        <strain evidence="2">Desulfoluna butyratoxydans MSL71</strain>
    </source>
</reference>
<dbReference type="Pfam" id="PF03956">
    <property type="entry name" value="Lys_export"/>
    <property type="match status" value="1"/>
</dbReference>
<feature type="transmembrane region" description="Helical" evidence="1">
    <location>
        <begin position="37"/>
        <end position="58"/>
    </location>
</feature>